<accession>A0A0A9DN87</accession>
<name>A0A0A9DN87_ARUDO</name>
<proteinExistence type="predicted"/>
<sequence length="130" mass="14315">MAAKWWRGFGGKGADGVAASAAAVRREEMEALRKQASKFKEQVAKQRPDPAPEHLILPSTSRFCIPAGPRENGRALAVFSRAMCWRGRRQDVLGRLLSVLGGSRSSCRRISGLRGEFCGSWAVWICEPWG</sequence>
<dbReference type="AlphaFoldDB" id="A0A0A9DN87"/>
<protein>
    <submittedName>
        <fullName evidence="1">Uncharacterized protein</fullName>
    </submittedName>
</protein>
<organism evidence="1">
    <name type="scientific">Arundo donax</name>
    <name type="common">Giant reed</name>
    <name type="synonym">Donax arundinaceus</name>
    <dbReference type="NCBI Taxonomy" id="35708"/>
    <lineage>
        <taxon>Eukaryota</taxon>
        <taxon>Viridiplantae</taxon>
        <taxon>Streptophyta</taxon>
        <taxon>Embryophyta</taxon>
        <taxon>Tracheophyta</taxon>
        <taxon>Spermatophyta</taxon>
        <taxon>Magnoliopsida</taxon>
        <taxon>Liliopsida</taxon>
        <taxon>Poales</taxon>
        <taxon>Poaceae</taxon>
        <taxon>PACMAD clade</taxon>
        <taxon>Arundinoideae</taxon>
        <taxon>Arundineae</taxon>
        <taxon>Arundo</taxon>
    </lineage>
</organism>
<reference evidence="1" key="1">
    <citation type="submission" date="2014-09" db="EMBL/GenBank/DDBJ databases">
        <authorList>
            <person name="Magalhaes I.L.F."/>
            <person name="Oliveira U."/>
            <person name="Santos F.R."/>
            <person name="Vidigal T.H.D.A."/>
            <person name="Brescovit A.D."/>
            <person name="Santos A.J."/>
        </authorList>
    </citation>
    <scope>NUCLEOTIDE SEQUENCE</scope>
    <source>
        <tissue evidence="1">Shoot tissue taken approximately 20 cm above the soil surface</tissue>
    </source>
</reference>
<dbReference type="EMBL" id="GBRH01207846">
    <property type="protein sequence ID" value="JAD90049.1"/>
    <property type="molecule type" value="Transcribed_RNA"/>
</dbReference>
<evidence type="ECO:0000313" key="1">
    <source>
        <dbReference type="EMBL" id="JAD90049.1"/>
    </source>
</evidence>
<reference evidence="1" key="2">
    <citation type="journal article" date="2015" name="Data Brief">
        <title>Shoot transcriptome of the giant reed, Arundo donax.</title>
        <authorList>
            <person name="Barrero R.A."/>
            <person name="Guerrero F.D."/>
            <person name="Moolhuijzen P."/>
            <person name="Goolsby J.A."/>
            <person name="Tidwell J."/>
            <person name="Bellgard S.E."/>
            <person name="Bellgard M.I."/>
        </authorList>
    </citation>
    <scope>NUCLEOTIDE SEQUENCE</scope>
    <source>
        <tissue evidence="1">Shoot tissue taken approximately 20 cm above the soil surface</tissue>
    </source>
</reference>